<evidence type="ECO:0000259" key="3">
    <source>
        <dbReference type="Pfam" id="PF13439"/>
    </source>
</evidence>
<dbReference type="PANTHER" id="PTHR46401:SF2">
    <property type="entry name" value="GLYCOSYLTRANSFERASE WBBK-RELATED"/>
    <property type="match status" value="1"/>
</dbReference>
<dbReference type="GO" id="GO:0044038">
    <property type="term" value="P:cell wall macromolecule biosynthetic process"/>
    <property type="evidence" value="ECO:0007669"/>
    <property type="project" value="InterPro"/>
</dbReference>
<feature type="domain" description="Glycosyl transferase family 1" evidence="2">
    <location>
        <begin position="216"/>
        <end position="376"/>
    </location>
</feature>
<evidence type="ECO:0000259" key="2">
    <source>
        <dbReference type="Pfam" id="PF00534"/>
    </source>
</evidence>
<dbReference type="InterPro" id="IPR003447">
    <property type="entry name" value="FEMABX"/>
</dbReference>
<dbReference type="AlphaFoldDB" id="A0A2M7XY53"/>
<evidence type="ECO:0000313" key="5">
    <source>
        <dbReference type="Proteomes" id="UP000229647"/>
    </source>
</evidence>
<gene>
    <name evidence="4" type="ORF">CO165_02390</name>
</gene>
<dbReference type="Gene3D" id="3.40.630.30">
    <property type="match status" value="1"/>
</dbReference>
<dbReference type="InterPro" id="IPR016181">
    <property type="entry name" value="Acyl_CoA_acyltransferase"/>
</dbReference>
<dbReference type="Pfam" id="PF02388">
    <property type="entry name" value="FemAB"/>
    <property type="match status" value="2"/>
</dbReference>
<keyword evidence="1" id="KW-0808">Transferase</keyword>
<reference evidence="5" key="1">
    <citation type="submission" date="2017-09" db="EMBL/GenBank/DDBJ databases">
        <title>Depth-based differentiation of microbial function through sediment-hosted aquifers and enrichment of novel symbionts in the deep terrestrial subsurface.</title>
        <authorList>
            <person name="Probst A.J."/>
            <person name="Ladd B."/>
            <person name="Jarett J.K."/>
            <person name="Geller-Mcgrath D.E."/>
            <person name="Sieber C.M.K."/>
            <person name="Emerson J.B."/>
            <person name="Anantharaman K."/>
            <person name="Thomas B.C."/>
            <person name="Malmstrom R."/>
            <person name="Stieglmeier M."/>
            <person name="Klingl A."/>
            <person name="Woyke T."/>
            <person name="Ryan C.M."/>
            <person name="Banfield J.F."/>
        </authorList>
    </citation>
    <scope>NUCLEOTIDE SEQUENCE [LARGE SCALE GENOMIC DNA]</scope>
</reference>
<dbReference type="Pfam" id="PF00534">
    <property type="entry name" value="Glycos_transf_1"/>
    <property type="match status" value="1"/>
</dbReference>
<dbReference type="GO" id="GO:0016757">
    <property type="term" value="F:glycosyltransferase activity"/>
    <property type="evidence" value="ECO:0007669"/>
    <property type="project" value="InterPro"/>
</dbReference>
<organism evidence="4 5">
    <name type="scientific">Candidatus Roizmanbacteria bacterium CG_4_9_14_3_um_filter_33_18</name>
    <dbReference type="NCBI Taxonomy" id="1974841"/>
    <lineage>
        <taxon>Bacteria</taxon>
        <taxon>Candidatus Roizmaniibacteriota</taxon>
    </lineage>
</organism>
<dbReference type="GO" id="GO:0016755">
    <property type="term" value="F:aminoacyltransferase activity"/>
    <property type="evidence" value="ECO:0007669"/>
    <property type="project" value="InterPro"/>
</dbReference>
<dbReference type="InterPro" id="IPR028098">
    <property type="entry name" value="Glyco_trans_4-like_N"/>
</dbReference>
<dbReference type="Pfam" id="PF13439">
    <property type="entry name" value="Glyco_transf_4"/>
    <property type="match status" value="1"/>
</dbReference>
<evidence type="ECO:0000313" key="4">
    <source>
        <dbReference type="EMBL" id="PJA55655.1"/>
    </source>
</evidence>
<feature type="domain" description="Glycosyltransferase subfamily 4-like N-terminal" evidence="3">
    <location>
        <begin position="47"/>
        <end position="199"/>
    </location>
</feature>
<dbReference type="InterPro" id="IPR001296">
    <property type="entry name" value="Glyco_trans_1"/>
</dbReference>
<comment type="caution">
    <text evidence="4">The sequence shown here is derived from an EMBL/GenBank/DDBJ whole genome shotgun (WGS) entry which is preliminary data.</text>
</comment>
<dbReference type="CDD" id="cd03809">
    <property type="entry name" value="GT4_MtfB-like"/>
    <property type="match status" value="1"/>
</dbReference>
<dbReference type="PROSITE" id="PS51191">
    <property type="entry name" value="FEMABX"/>
    <property type="match status" value="1"/>
</dbReference>
<proteinExistence type="predicted"/>
<protein>
    <recommendedName>
        <fullName evidence="6">Glycosyltransferase family 1 protein</fullName>
    </recommendedName>
</protein>
<dbReference type="EMBL" id="PFWL01000105">
    <property type="protein sequence ID" value="PJA55655.1"/>
    <property type="molecule type" value="Genomic_DNA"/>
</dbReference>
<dbReference type="SUPFAM" id="SSF55729">
    <property type="entry name" value="Acyl-CoA N-acyltransferases (Nat)"/>
    <property type="match status" value="2"/>
</dbReference>
<sequence length="736" mass="85630">MLTNLLKKNINGVKQLKILKLFIKVYNNLMIRIGVDGNEANVEEKVGVSVYALNILRYFSQVANHETSFIVYLKNSPLLDLPNENEFFKYKVVKGNFLWSQIYLPIELYFHKNIDVYFSPAHYLPLFCPVPQVVTIHDLAYLYFPDDFTKKDLWQLKNWTKFSIKNAAQIIAVSKTTKKDIVKNYGVDERKISITYNGYEKLSQKSKDKSQNLNSKVKNKDPFILFVGTIQPRKNLDVLVEAFNKFIQTNKDFKLIIVGKKGWLYQSIFEKVKSMDLENKVIFTGHVTDEELIWYYKNAFCLTFPSLYEGFGIPVLEAMNYGCPTILSMTSSLPEIGGDASLYFDPKNSDDLLEKLKTLYNNNELRKELISKGKQRIKDFSWEKCGKETLNVIKQGPTLPEGQTLYKIPDDFSPSEYNKFALHPLQTWEWGEARKKTGVEVLRLSDGKSVFTLTLHSLVPSHYSLVPAYKIGYLPRSVFPTKEVFDFLYDYGKKNKIIFFKIESDVLKSSNNGTMKQLNNLLKSKHPLFPTWTQTLDLTKSEDDLLKSFHSKTRYNIRLAEKKSVIVKEMSTEEGFKIFSKLYFDTCKRQKYFGHTPKYHQIVWESMKKNIAHILIAFYNDVPLASYELFYFKNTLYYPYGGTSIEYRNLMASNLLMWEAIKLGKKLGAEKFDMWGSLGPNYDQSNDWAGFTRFKEGYATKFTEFVGSYDLVINPNLYKIYNAVYPLRKIYLKLRG</sequence>
<dbReference type="FunFam" id="3.40.50.2000:FF:000119">
    <property type="entry name" value="Glycosyl transferase group 1"/>
    <property type="match status" value="1"/>
</dbReference>
<dbReference type="Gene3D" id="3.40.50.2000">
    <property type="entry name" value="Glycogen Phosphorylase B"/>
    <property type="match status" value="2"/>
</dbReference>
<evidence type="ECO:0000256" key="1">
    <source>
        <dbReference type="ARBA" id="ARBA00022679"/>
    </source>
</evidence>
<evidence type="ECO:0008006" key="6">
    <source>
        <dbReference type="Google" id="ProtNLM"/>
    </source>
</evidence>
<dbReference type="SUPFAM" id="SSF53756">
    <property type="entry name" value="UDP-Glycosyltransferase/glycogen phosphorylase"/>
    <property type="match status" value="1"/>
</dbReference>
<name>A0A2M7XY53_9BACT</name>
<accession>A0A2M7XY53</accession>
<dbReference type="Proteomes" id="UP000229647">
    <property type="component" value="Unassembled WGS sequence"/>
</dbReference>
<dbReference type="PANTHER" id="PTHR46401">
    <property type="entry name" value="GLYCOSYLTRANSFERASE WBBK-RELATED"/>
    <property type="match status" value="1"/>
</dbReference>